<dbReference type="AlphaFoldDB" id="X1LML3"/>
<name>X1LML3_9ZZZZ</name>
<keyword evidence="1" id="KW-1133">Transmembrane helix</keyword>
<evidence type="ECO:0000313" key="2">
    <source>
        <dbReference type="EMBL" id="GAI20338.1"/>
    </source>
</evidence>
<accession>X1LML3</accession>
<comment type="caution">
    <text evidence="2">The sequence shown here is derived from an EMBL/GenBank/DDBJ whole genome shotgun (WGS) entry which is preliminary data.</text>
</comment>
<feature type="non-terminal residue" evidence="2">
    <location>
        <position position="1"/>
    </location>
</feature>
<keyword evidence="1" id="KW-0812">Transmembrane</keyword>
<organism evidence="2">
    <name type="scientific">marine sediment metagenome</name>
    <dbReference type="NCBI Taxonomy" id="412755"/>
    <lineage>
        <taxon>unclassified sequences</taxon>
        <taxon>metagenomes</taxon>
        <taxon>ecological metagenomes</taxon>
    </lineage>
</organism>
<proteinExistence type="predicted"/>
<feature type="transmembrane region" description="Helical" evidence="1">
    <location>
        <begin position="21"/>
        <end position="44"/>
    </location>
</feature>
<evidence type="ECO:0000256" key="1">
    <source>
        <dbReference type="SAM" id="Phobius"/>
    </source>
</evidence>
<protein>
    <submittedName>
        <fullName evidence="2">Uncharacterized protein</fullName>
    </submittedName>
</protein>
<gene>
    <name evidence="2" type="ORF">S06H3_29318</name>
</gene>
<reference evidence="2" key="1">
    <citation type="journal article" date="2014" name="Front. Microbiol.">
        <title>High frequency of phylogenetically diverse reductive dehalogenase-homologous genes in deep subseafloor sedimentary metagenomes.</title>
        <authorList>
            <person name="Kawai M."/>
            <person name="Futagami T."/>
            <person name="Toyoda A."/>
            <person name="Takaki Y."/>
            <person name="Nishi S."/>
            <person name="Hori S."/>
            <person name="Arai W."/>
            <person name="Tsubouchi T."/>
            <person name="Morono Y."/>
            <person name="Uchiyama I."/>
            <person name="Ito T."/>
            <person name="Fujiyama A."/>
            <person name="Inagaki F."/>
            <person name="Takami H."/>
        </authorList>
    </citation>
    <scope>NUCLEOTIDE SEQUENCE</scope>
    <source>
        <strain evidence="2">Expedition CK06-06</strain>
    </source>
</reference>
<sequence length="52" mass="5798">KRWMSNWKLRWIKAKPELLGPVWGALIPGAFLMTSVIVSIVAIYSGSGEPKN</sequence>
<keyword evidence="1" id="KW-0472">Membrane</keyword>
<dbReference type="EMBL" id="BARV01017171">
    <property type="protein sequence ID" value="GAI20338.1"/>
    <property type="molecule type" value="Genomic_DNA"/>
</dbReference>